<feature type="region of interest" description="Disordered" evidence="1">
    <location>
        <begin position="1"/>
        <end position="29"/>
    </location>
</feature>
<organism evidence="2 3">
    <name type="scientific">Oleoguttula mirabilis</name>
    <dbReference type="NCBI Taxonomy" id="1507867"/>
    <lineage>
        <taxon>Eukaryota</taxon>
        <taxon>Fungi</taxon>
        <taxon>Dikarya</taxon>
        <taxon>Ascomycota</taxon>
        <taxon>Pezizomycotina</taxon>
        <taxon>Dothideomycetes</taxon>
        <taxon>Dothideomycetidae</taxon>
        <taxon>Mycosphaerellales</taxon>
        <taxon>Teratosphaeriaceae</taxon>
        <taxon>Oleoguttula</taxon>
    </lineage>
</organism>
<evidence type="ECO:0000256" key="1">
    <source>
        <dbReference type="SAM" id="MobiDB-lite"/>
    </source>
</evidence>
<reference evidence="2 3" key="1">
    <citation type="submission" date="2021-11" db="EMBL/GenBank/DDBJ databases">
        <title>Black yeast isolated from Biological Soil Crust.</title>
        <authorList>
            <person name="Kurbessoian T."/>
        </authorList>
    </citation>
    <scope>NUCLEOTIDE SEQUENCE [LARGE SCALE GENOMIC DNA]</scope>
    <source>
        <strain evidence="2 3">CCFEE 5522</strain>
    </source>
</reference>
<evidence type="ECO:0000313" key="2">
    <source>
        <dbReference type="EMBL" id="KAK4546782.1"/>
    </source>
</evidence>
<keyword evidence="3" id="KW-1185">Reference proteome</keyword>
<dbReference type="Proteomes" id="UP001324427">
    <property type="component" value="Unassembled WGS sequence"/>
</dbReference>
<feature type="compositionally biased region" description="Basic and acidic residues" evidence="1">
    <location>
        <begin position="76"/>
        <end position="85"/>
    </location>
</feature>
<feature type="compositionally biased region" description="Low complexity" evidence="1">
    <location>
        <begin position="1"/>
        <end position="23"/>
    </location>
</feature>
<dbReference type="EMBL" id="JAVFHQ010000013">
    <property type="protein sequence ID" value="KAK4546782.1"/>
    <property type="molecule type" value="Genomic_DNA"/>
</dbReference>
<accession>A0AAV9JMJ8</accession>
<dbReference type="AlphaFoldDB" id="A0AAV9JMJ8"/>
<name>A0AAV9JMJ8_9PEZI</name>
<feature type="region of interest" description="Disordered" evidence="1">
    <location>
        <begin position="71"/>
        <end position="98"/>
    </location>
</feature>
<gene>
    <name evidence="2" type="ORF">LTR36_001514</name>
</gene>
<protein>
    <submittedName>
        <fullName evidence="2">Uncharacterized protein</fullName>
    </submittedName>
</protein>
<sequence>MSTTTNPPTTQQQQQQQQQQHPSPQRRHVHFAEDFAPSALSLRLKFGPRARPTMVLKISIYFEHGKLPRIRVKTKRPGEGNEGDGRRRRRARREGEGG</sequence>
<evidence type="ECO:0000313" key="3">
    <source>
        <dbReference type="Proteomes" id="UP001324427"/>
    </source>
</evidence>
<proteinExistence type="predicted"/>
<comment type="caution">
    <text evidence="2">The sequence shown here is derived from an EMBL/GenBank/DDBJ whole genome shotgun (WGS) entry which is preliminary data.</text>
</comment>